<evidence type="ECO:0000259" key="3">
    <source>
        <dbReference type="PROSITE" id="PS51352"/>
    </source>
</evidence>
<keyword evidence="2" id="KW-0472">Membrane</keyword>
<keyword evidence="2" id="KW-1133">Transmembrane helix</keyword>
<keyword evidence="1" id="KW-1015">Disulfide bond</keyword>
<dbReference type="InterPro" id="IPR036249">
    <property type="entry name" value="Thioredoxin-like_sf"/>
</dbReference>
<evidence type="ECO:0000313" key="4">
    <source>
        <dbReference type="EMBL" id="GMI48418.1"/>
    </source>
</evidence>
<evidence type="ECO:0000256" key="1">
    <source>
        <dbReference type="ARBA" id="ARBA00023157"/>
    </source>
</evidence>
<dbReference type="Pfam" id="PF00085">
    <property type="entry name" value="Thioredoxin"/>
    <property type="match status" value="1"/>
</dbReference>
<sequence>MIDVIVGQAIAFIKDNLMLIFGVLMLIRSIYAKRQPFPTVDYGHVSAISSKADFDKCIEDGISIVDFYATWCPPCRSAVPVYARMSEAYHSRGVRFYKVDVDKNRDVSGGEGISAMPTFKVYIKGKCVGTQQGWSEAKVKKLIDDVL</sequence>
<keyword evidence="2" id="KW-0812">Transmembrane</keyword>
<dbReference type="PANTHER" id="PTHR46115">
    <property type="entry name" value="THIOREDOXIN-LIKE PROTEIN 1"/>
    <property type="match status" value="1"/>
</dbReference>
<evidence type="ECO:0000256" key="2">
    <source>
        <dbReference type="SAM" id="Phobius"/>
    </source>
</evidence>
<organism evidence="4 5">
    <name type="scientific">Triparma columacea</name>
    <dbReference type="NCBI Taxonomy" id="722753"/>
    <lineage>
        <taxon>Eukaryota</taxon>
        <taxon>Sar</taxon>
        <taxon>Stramenopiles</taxon>
        <taxon>Ochrophyta</taxon>
        <taxon>Bolidophyceae</taxon>
        <taxon>Parmales</taxon>
        <taxon>Triparmaceae</taxon>
        <taxon>Triparma</taxon>
    </lineage>
</organism>
<comment type="caution">
    <text evidence="4">The sequence shown here is derived from an EMBL/GenBank/DDBJ whole genome shotgun (WGS) entry which is preliminary data.</text>
</comment>
<dbReference type="PRINTS" id="PR00421">
    <property type="entry name" value="THIOREDOXIN"/>
</dbReference>
<dbReference type="Proteomes" id="UP001165065">
    <property type="component" value="Unassembled WGS sequence"/>
</dbReference>
<name>A0A9W7LFQ3_9STRA</name>
<evidence type="ECO:0000313" key="5">
    <source>
        <dbReference type="Proteomes" id="UP001165065"/>
    </source>
</evidence>
<feature type="domain" description="Thioredoxin" evidence="3">
    <location>
        <begin position="31"/>
        <end position="147"/>
    </location>
</feature>
<dbReference type="SUPFAM" id="SSF52833">
    <property type="entry name" value="Thioredoxin-like"/>
    <property type="match status" value="1"/>
</dbReference>
<dbReference type="AlphaFoldDB" id="A0A9W7LFQ3"/>
<gene>
    <name evidence="4" type="ORF">TrCOL_g4149</name>
</gene>
<dbReference type="CDD" id="cd02947">
    <property type="entry name" value="TRX_family"/>
    <property type="match status" value="1"/>
</dbReference>
<dbReference type="EMBL" id="BRYA01000396">
    <property type="protein sequence ID" value="GMI48418.1"/>
    <property type="molecule type" value="Genomic_DNA"/>
</dbReference>
<feature type="transmembrane region" description="Helical" evidence="2">
    <location>
        <begin position="6"/>
        <end position="27"/>
    </location>
</feature>
<dbReference type="OrthoDB" id="2121326at2759"/>
<proteinExistence type="predicted"/>
<accession>A0A9W7LFQ3</accession>
<keyword evidence="5" id="KW-1185">Reference proteome</keyword>
<dbReference type="PROSITE" id="PS51352">
    <property type="entry name" value="THIOREDOXIN_2"/>
    <property type="match status" value="1"/>
</dbReference>
<reference evidence="5" key="1">
    <citation type="journal article" date="2023" name="Commun. Biol.">
        <title>Genome analysis of Parmales, the sister group of diatoms, reveals the evolutionary specialization of diatoms from phago-mixotrophs to photoautotrophs.</title>
        <authorList>
            <person name="Ban H."/>
            <person name="Sato S."/>
            <person name="Yoshikawa S."/>
            <person name="Yamada K."/>
            <person name="Nakamura Y."/>
            <person name="Ichinomiya M."/>
            <person name="Sato N."/>
            <person name="Blanc-Mathieu R."/>
            <person name="Endo H."/>
            <person name="Kuwata A."/>
            <person name="Ogata H."/>
        </authorList>
    </citation>
    <scope>NUCLEOTIDE SEQUENCE [LARGE SCALE GENOMIC DNA]</scope>
</reference>
<dbReference type="Gene3D" id="3.40.30.10">
    <property type="entry name" value="Glutaredoxin"/>
    <property type="match status" value="1"/>
</dbReference>
<protein>
    <recommendedName>
        <fullName evidence="3">Thioredoxin domain-containing protein</fullName>
    </recommendedName>
</protein>
<dbReference type="InterPro" id="IPR013766">
    <property type="entry name" value="Thioredoxin_domain"/>
</dbReference>